<gene>
    <name evidence="3" type="ORF">SASPL_136986</name>
</gene>
<evidence type="ECO:0000256" key="1">
    <source>
        <dbReference type="SAM" id="MobiDB-lite"/>
    </source>
</evidence>
<dbReference type="AlphaFoldDB" id="A0A8X8X300"/>
<name>A0A8X8X300_SALSN</name>
<keyword evidence="4" id="KW-1185">Reference proteome</keyword>
<proteinExistence type="predicted"/>
<dbReference type="PANTHER" id="PTHR37198">
    <property type="entry name" value="NUCLEOLIN"/>
    <property type="match status" value="1"/>
</dbReference>
<comment type="caution">
    <text evidence="3">The sequence shown here is derived from an EMBL/GenBank/DDBJ whole genome shotgun (WGS) entry which is preliminary data.</text>
</comment>
<dbReference type="Proteomes" id="UP000298416">
    <property type="component" value="Unassembled WGS sequence"/>
</dbReference>
<feature type="transmembrane region" description="Helical" evidence="2">
    <location>
        <begin position="44"/>
        <end position="67"/>
    </location>
</feature>
<keyword evidence="2" id="KW-0472">Membrane</keyword>
<evidence type="ECO:0000313" key="4">
    <source>
        <dbReference type="Proteomes" id="UP000298416"/>
    </source>
</evidence>
<dbReference type="EMBL" id="PNBA02000013">
    <property type="protein sequence ID" value="KAG6404733.1"/>
    <property type="molecule type" value="Genomic_DNA"/>
</dbReference>
<feature type="compositionally biased region" description="Pro residues" evidence="1">
    <location>
        <begin position="76"/>
        <end position="86"/>
    </location>
</feature>
<feature type="compositionally biased region" description="Acidic residues" evidence="1">
    <location>
        <begin position="91"/>
        <end position="107"/>
    </location>
</feature>
<evidence type="ECO:0000256" key="2">
    <source>
        <dbReference type="SAM" id="Phobius"/>
    </source>
</evidence>
<keyword evidence="2" id="KW-1133">Transmembrane helix</keyword>
<reference evidence="3" key="1">
    <citation type="submission" date="2018-01" db="EMBL/GenBank/DDBJ databases">
        <authorList>
            <person name="Mao J.F."/>
        </authorList>
    </citation>
    <scope>NUCLEOTIDE SEQUENCE</scope>
    <source>
        <strain evidence="3">Huo1</strain>
        <tissue evidence="3">Leaf</tissue>
    </source>
</reference>
<reference evidence="3" key="2">
    <citation type="submission" date="2020-08" db="EMBL/GenBank/DDBJ databases">
        <title>Plant Genome Project.</title>
        <authorList>
            <person name="Zhang R.-G."/>
        </authorList>
    </citation>
    <scope>NUCLEOTIDE SEQUENCE</scope>
    <source>
        <strain evidence="3">Huo1</strain>
        <tissue evidence="3">Leaf</tissue>
    </source>
</reference>
<protein>
    <submittedName>
        <fullName evidence="3">Uncharacterized protein</fullName>
    </submittedName>
</protein>
<keyword evidence="2" id="KW-0812">Transmembrane</keyword>
<accession>A0A8X8X300</accession>
<dbReference type="PANTHER" id="PTHR37198:SF1">
    <property type="entry name" value="NUCLEOLIN"/>
    <property type="match status" value="1"/>
</dbReference>
<sequence length="273" mass="29852">MEKQDDEEYEWEKQKEWGWVMDAGKKVVMAGVIISSAPVLLPPLLVVSALGFAVSLPSGVVLASYACTHKLMTKLLPPPPPPPPPLSDYDFGVDDDDDDDDDGDGEGEGTTTAAEVKMSEDIKNQIEMRIELVDDELNHDRVTESREGGEMSSNSSSTDKVLAVPGLVLRNEMYHVNKPAVNVIDPKIDGDNLKEGNGVNGGGLHSRGEVISEDKIWEKIDAIRVIVGFKVPKRSSYVEEVKALYLFTGIEPPTQDQSHLAHLNFLMSVIGVK</sequence>
<organism evidence="3">
    <name type="scientific">Salvia splendens</name>
    <name type="common">Scarlet sage</name>
    <dbReference type="NCBI Taxonomy" id="180675"/>
    <lineage>
        <taxon>Eukaryota</taxon>
        <taxon>Viridiplantae</taxon>
        <taxon>Streptophyta</taxon>
        <taxon>Embryophyta</taxon>
        <taxon>Tracheophyta</taxon>
        <taxon>Spermatophyta</taxon>
        <taxon>Magnoliopsida</taxon>
        <taxon>eudicotyledons</taxon>
        <taxon>Gunneridae</taxon>
        <taxon>Pentapetalae</taxon>
        <taxon>asterids</taxon>
        <taxon>lamiids</taxon>
        <taxon>Lamiales</taxon>
        <taxon>Lamiaceae</taxon>
        <taxon>Nepetoideae</taxon>
        <taxon>Mentheae</taxon>
        <taxon>Salviinae</taxon>
        <taxon>Salvia</taxon>
        <taxon>Salvia subgen. Calosphace</taxon>
        <taxon>core Calosphace</taxon>
    </lineage>
</organism>
<evidence type="ECO:0000313" key="3">
    <source>
        <dbReference type="EMBL" id="KAG6404733.1"/>
    </source>
</evidence>
<feature type="region of interest" description="Disordered" evidence="1">
    <location>
        <begin position="75"/>
        <end position="120"/>
    </location>
</feature>